<comment type="function">
    <text evidence="11">Acts as a component of the essential kinetochore-associated NDC80 complex, which is required for chromosome segregation and spindle checkpoint activity.</text>
</comment>
<dbReference type="GO" id="GO:0031262">
    <property type="term" value="C:Ndc80 complex"/>
    <property type="evidence" value="ECO:0007669"/>
    <property type="project" value="TreeGrafter"/>
</dbReference>
<gene>
    <name evidence="13" type="primary">spc24</name>
    <name evidence="13" type="ORF">LTR05_003177</name>
</gene>
<keyword evidence="6 11" id="KW-0995">Kinetochore</keyword>
<evidence type="ECO:0000256" key="9">
    <source>
        <dbReference type="ARBA" id="ARBA00023306"/>
    </source>
</evidence>
<evidence type="ECO:0000256" key="2">
    <source>
        <dbReference type="ARBA" id="ARBA00007804"/>
    </source>
</evidence>
<dbReference type="GO" id="GO:0008017">
    <property type="term" value="F:microtubule binding"/>
    <property type="evidence" value="ECO:0007669"/>
    <property type="project" value="TreeGrafter"/>
</dbReference>
<dbReference type="Pfam" id="PF08286">
    <property type="entry name" value="Spc24"/>
    <property type="match status" value="1"/>
</dbReference>
<comment type="subcellular location">
    <subcellularLocation>
        <location evidence="1">Cytoplasm</location>
        <location evidence="1">Cytoskeleton</location>
        <location evidence="1">Microtubule organizing center</location>
    </subcellularLocation>
    <subcellularLocation>
        <location evidence="11">Nucleus</location>
    </subcellularLocation>
    <subcellularLocation>
        <location evidence="11">Chromosome</location>
        <location evidence="11">Centromere</location>
        <location evidence="11">Kinetochore</location>
    </subcellularLocation>
</comment>
<dbReference type="CDD" id="cd11565">
    <property type="entry name" value="RWD_Spc24"/>
    <property type="match status" value="1"/>
</dbReference>
<dbReference type="EMBL" id="JAVRRJ010000002">
    <property type="protein sequence ID" value="KAK5088953.1"/>
    <property type="molecule type" value="Genomic_DNA"/>
</dbReference>
<dbReference type="GO" id="GO:0005815">
    <property type="term" value="C:microtubule organizing center"/>
    <property type="evidence" value="ECO:0007669"/>
    <property type="project" value="UniProtKB-SubCell"/>
</dbReference>
<comment type="similarity">
    <text evidence="2 11">Belongs to the SPC24 family.</text>
</comment>
<evidence type="ECO:0000256" key="10">
    <source>
        <dbReference type="ARBA" id="ARBA00023328"/>
    </source>
</evidence>
<dbReference type="Gene3D" id="3.30.160.430">
    <property type="match status" value="1"/>
</dbReference>
<evidence type="ECO:0000256" key="12">
    <source>
        <dbReference type="SAM" id="Coils"/>
    </source>
</evidence>
<dbReference type="GO" id="GO:0007059">
    <property type="term" value="P:chromosome segregation"/>
    <property type="evidence" value="ECO:0007669"/>
    <property type="project" value="TreeGrafter"/>
</dbReference>
<evidence type="ECO:0000256" key="1">
    <source>
        <dbReference type="ARBA" id="ARBA00004267"/>
    </source>
</evidence>
<accession>A0AAN7T5D5</accession>
<dbReference type="InterPro" id="IPR038066">
    <property type="entry name" value="Spc24_Fungi_globular_sf"/>
</dbReference>
<evidence type="ECO:0000256" key="7">
    <source>
        <dbReference type="ARBA" id="ARBA00023054"/>
    </source>
</evidence>
<protein>
    <recommendedName>
        <fullName evidence="11">Kinetochore protein Spc24</fullName>
    </recommendedName>
</protein>
<evidence type="ECO:0000256" key="5">
    <source>
        <dbReference type="ARBA" id="ARBA00022776"/>
    </source>
</evidence>
<comment type="subunit">
    <text evidence="11">Component of the NDC80 complex.</text>
</comment>
<keyword evidence="4 11" id="KW-0132">Cell division</keyword>
<feature type="coiled-coil region" evidence="12">
    <location>
        <begin position="96"/>
        <end position="130"/>
    </location>
</feature>
<dbReference type="PANTHER" id="PTHR22142:SF2">
    <property type="entry name" value="KINETOCHORE PROTEIN SPC24"/>
    <property type="match status" value="1"/>
</dbReference>
<dbReference type="GO" id="GO:0005634">
    <property type="term" value="C:nucleus"/>
    <property type="evidence" value="ECO:0007669"/>
    <property type="project" value="UniProtKB-SubCell"/>
</dbReference>
<dbReference type="RefSeq" id="XP_064754274.1">
    <property type="nucleotide sequence ID" value="XM_064898317.1"/>
</dbReference>
<comment type="caution">
    <text evidence="13">The sequence shown here is derived from an EMBL/GenBank/DDBJ whole genome shotgun (WGS) entry which is preliminary data.</text>
</comment>
<reference evidence="13 14" key="1">
    <citation type="submission" date="2023-08" db="EMBL/GenBank/DDBJ databases">
        <title>Black Yeasts Isolated from many extreme environments.</title>
        <authorList>
            <person name="Coleine C."/>
            <person name="Stajich J.E."/>
            <person name="Selbmann L."/>
        </authorList>
    </citation>
    <scope>NUCLEOTIDE SEQUENCE [LARGE SCALE GENOMIC DNA]</scope>
    <source>
        <strain evidence="13 14">CCFEE 5910</strain>
    </source>
</reference>
<keyword evidence="5 11" id="KW-0498">Mitosis</keyword>
<dbReference type="GeneID" id="90023644"/>
<dbReference type="GO" id="GO:0051301">
    <property type="term" value="P:cell division"/>
    <property type="evidence" value="ECO:0007669"/>
    <property type="project" value="UniProtKB-UniRule"/>
</dbReference>
<evidence type="ECO:0000313" key="13">
    <source>
        <dbReference type="EMBL" id="KAK5088953.1"/>
    </source>
</evidence>
<evidence type="ECO:0000256" key="8">
    <source>
        <dbReference type="ARBA" id="ARBA00023242"/>
    </source>
</evidence>
<evidence type="ECO:0000313" key="14">
    <source>
        <dbReference type="Proteomes" id="UP001309876"/>
    </source>
</evidence>
<keyword evidence="14" id="KW-1185">Reference proteome</keyword>
<keyword evidence="10 11" id="KW-0137">Centromere</keyword>
<evidence type="ECO:0000256" key="11">
    <source>
        <dbReference type="RuleBase" id="RU368011"/>
    </source>
</evidence>
<name>A0AAN7T5D5_9EURO</name>
<dbReference type="Proteomes" id="UP001309876">
    <property type="component" value="Unassembled WGS sequence"/>
</dbReference>
<organism evidence="13 14">
    <name type="scientific">Lithohypha guttulata</name>
    <dbReference type="NCBI Taxonomy" id="1690604"/>
    <lineage>
        <taxon>Eukaryota</taxon>
        <taxon>Fungi</taxon>
        <taxon>Dikarya</taxon>
        <taxon>Ascomycota</taxon>
        <taxon>Pezizomycotina</taxon>
        <taxon>Eurotiomycetes</taxon>
        <taxon>Chaetothyriomycetidae</taxon>
        <taxon>Chaetothyriales</taxon>
        <taxon>Trichomeriaceae</taxon>
        <taxon>Lithohypha</taxon>
    </lineage>
</organism>
<keyword evidence="9 11" id="KW-0131">Cell cycle</keyword>
<keyword evidence="7 12" id="KW-0175">Coiled coil</keyword>
<dbReference type="InterPro" id="IPR013252">
    <property type="entry name" value="Ndc80_Spc24"/>
</dbReference>
<sequence length="201" mass="23050">MLLEEDPATLLRHTISNFSTQPDRAAVSRINESLSTLQQSRELRLNDAETALRKLSRQLATVSSQHREATGSHDAQRHASEIVELDTKKFRVAKQAQELEVEGERLDSELDRLRRRLEDLEEQGVEGDAQARAQREVDDPTVLRLWLYRSLGITLEPDHAGNYNKATVNNTKKGDVHIVNVEPQKFSKYFYADYFWSTMQG</sequence>
<evidence type="ECO:0000256" key="4">
    <source>
        <dbReference type="ARBA" id="ARBA00022618"/>
    </source>
</evidence>
<dbReference type="SUPFAM" id="SSF143026">
    <property type="entry name" value="Kinetochore globular domain"/>
    <property type="match status" value="1"/>
</dbReference>
<evidence type="ECO:0000256" key="3">
    <source>
        <dbReference type="ARBA" id="ARBA00022454"/>
    </source>
</evidence>
<evidence type="ECO:0000256" key="6">
    <source>
        <dbReference type="ARBA" id="ARBA00022838"/>
    </source>
</evidence>
<keyword evidence="3 11" id="KW-0158">Chromosome</keyword>
<keyword evidence="8 11" id="KW-0539">Nucleus</keyword>
<proteinExistence type="inferred from homology"/>
<dbReference type="AlphaFoldDB" id="A0AAN7T5D5"/>
<dbReference type="PANTHER" id="PTHR22142">
    <property type="match status" value="1"/>
</dbReference>